<accession>A0A4R3JF86</accession>
<keyword evidence="3 6" id="KW-0812">Transmembrane</keyword>
<comment type="caution">
    <text evidence="8">The sequence shown here is derived from an EMBL/GenBank/DDBJ whole genome shotgun (WGS) entry which is preliminary data.</text>
</comment>
<feature type="domain" description="Major facilitator superfamily (MFS) profile" evidence="7">
    <location>
        <begin position="12"/>
        <end position="389"/>
    </location>
</feature>
<dbReference type="PROSITE" id="PS50850">
    <property type="entry name" value="MFS"/>
    <property type="match status" value="1"/>
</dbReference>
<dbReference type="EMBL" id="SLZW01000001">
    <property type="protein sequence ID" value="TCS64758.1"/>
    <property type="molecule type" value="Genomic_DNA"/>
</dbReference>
<dbReference type="InterPro" id="IPR050189">
    <property type="entry name" value="MFS_Efflux_Transporters"/>
</dbReference>
<feature type="transmembrane region" description="Helical" evidence="6">
    <location>
        <begin position="45"/>
        <end position="66"/>
    </location>
</feature>
<evidence type="ECO:0000256" key="5">
    <source>
        <dbReference type="ARBA" id="ARBA00023136"/>
    </source>
</evidence>
<comment type="subcellular location">
    <subcellularLocation>
        <location evidence="1">Cell membrane</location>
        <topology evidence="1">Multi-pass membrane protein</topology>
    </subcellularLocation>
</comment>
<dbReference type="InterPro" id="IPR020846">
    <property type="entry name" value="MFS_dom"/>
</dbReference>
<dbReference type="InterPro" id="IPR036259">
    <property type="entry name" value="MFS_trans_sf"/>
</dbReference>
<feature type="transmembrane region" description="Helical" evidence="6">
    <location>
        <begin position="303"/>
        <end position="322"/>
    </location>
</feature>
<feature type="transmembrane region" description="Helical" evidence="6">
    <location>
        <begin position="249"/>
        <end position="267"/>
    </location>
</feature>
<protein>
    <submittedName>
        <fullName evidence="8">Putative MFS family arabinose efflux permease</fullName>
    </submittedName>
</protein>
<feature type="transmembrane region" description="Helical" evidence="6">
    <location>
        <begin position="166"/>
        <end position="186"/>
    </location>
</feature>
<dbReference type="Proteomes" id="UP000295304">
    <property type="component" value="Unassembled WGS sequence"/>
</dbReference>
<dbReference type="GO" id="GO:0022857">
    <property type="term" value="F:transmembrane transporter activity"/>
    <property type="evidence" value="ECO:0007669"/>
    <property type="project" value="InterPro"/>
</dbReference>
<dbReference type="AlphaFoldDB" id="A0A4R3JF86"/>
<feature type="transmembrane region" description="Helical" evidence="6">
    <location>
        <begin position="214"/>
        <end position="237"/>
    </location>
</feature>
<evidence type="ECO:0000256" key="1">
    <source>
        <dbReference type="ARBA" id="ARBA00004651"/>
    </source>
</evidence>
<evidence type="ECO:0000256" key="6">
    <source>
        <dbReference type="SAM" id="Phobius"/>
    </source>
</evidence>
<feature type="transmembrane region" description="Helical" evidence="6">
    <location>
        <begin position="132"/>
        <end position="154"/>
    </location>
</feature>
<evidence type="ECO:0000259" key="7">
    <source>
        <dbReference type="PROSITE" id="PS50850"/>
    </source>
</evidence>
<feature type="transmembrane region" description="Helical" evidence="6">
    <location>
        <begin position="364"/>
        <end position="385"/>
    </location>
</feature>
<evidence type="ECO:0000256" key="4">
    <source>
        <dbReference type="ARBA" id="ARBA00022989"/>
    </source>
</evidence>
<dbReference type="Pfam" id="PF07690">
    <property type="entry name" value="MFS_1"/>
    <property type="match status" value="1"/>
</dbReference>
<feature type="transmembrane region" description="Helical" evidence="6">
    <location>
        <begin position="279"/>
        <end position="297"/>
    </location>
</feature>
<evidence type="ECO:0000313" key="9">
    <source>
        <dbReference type="Proteomes" id="UP000295304"/>
    </source>
</evidence>
<name>A0A4R3JF86_9PROT</name>
<dbReference type="PANTHER" id="PTHR43124:SF3">
    <property type="entry name" value="CHLORAMPHENICOL EFFLUX PUMP RV0191"/>
    <property type="match status" value="1"/>
</dbReference>
<reference evidence="8 9" key="1">
    <citation type="submission" date="2019-03" db="EMBL/GenBank/DDBJ databases">
        <title>Genomic Encyclopedia of Type Strains, Phase IV (KMG-IV): sequencing the most valuable type-strain genomes for metagenomic binning, comparative biology and taxonomic classification.</title>
        <authorList>
            <person name="Goeker M."/>
        </authorList>
    </citation>
    <scope>NUCLEOTIDE SEQUENCE [LARGE SCALE GENOMIC DNA]</scope>
    <source>
        <strain evidence="8 9">DSM 101688</strain>
    </source>
</reference>
<dbReference type="Gene3D" id="1.20.1250.20">
    <property type="entry name" value="MFS general substrate transporter like domains"/>
    <property type="match status" value="1"/>
</dbReference>
<dbReference type="PANTHER" id="PTHR43124">
    <property type="entry name" value="PURINE EFFLUX PUMP PBUE"/>
    <property type="match status" value="1"/>
</dbReference>
<proteinExistence type="predicted"/>
<keyword evidence="5 6" id="KW-0472">Membrane</keyword>
<evidence type="ECO:0000256" key="2">
    <source>
        <dbReference type="ARBA" id="ARBA00022475"/>
    </source>
</evidence>
<dbReference type="GO" id="GO:0005886">
    <property type="term" value="C:plasma membrane"/>
    <property type="evidence" value="ECO:0007669"/>
    <property type="project" value="UniProtKB-SubCell"/>
</dbReference>
<dbReference type="InterPro" id="IPR011701">
    <property type="entry name" value="MFS"/>
</dbReference>
<dbReference type="RefSeq" id="WP_165886186.1">
    <property type="nucleotide sequence ID" value="NZ_CP119676.1"/>
</dbReference>
<organism evidence="8 9">
    <name type="scientific">Varunaivibrio sulfuroxidans</name>
    <dbReference type="NCBI Taxonomy" id="1773489"/>
    <lineage>
        <taxon>Bacteria</taxon>
        <taxon>Pseudomonadati</taxon>
        <taxon>Pseudomonadota</taxon>
        <taxon>Alphaproteobacteria</taxon>
        <taxon>Rhodospirillales</taxon>
        <taxon>Magnetovibrionaceae</taxon>
        <taxon>Varunaivibrio</taxon>
    </lineage>
</organism>
<keyword evidence="2" id="KW-1003">Cell membrane</keyword>
<keyword evidence="9" id="KW-1185">Reference proteome</keyword>
<gene>
    <name evidence="8" type="ORF">EDD55_10185</name>
</gene>
<evidence type="ECO:0000313" key="8">
    <source>
        <dbReference type="EMBL" id="TCS64758.1"/>
    </source>
</evidence>
<keyword evidence="4 6" id="KW-1133">Transmembrane helix</keyword>
<feature type="transmembrane region" description="Helical" evidence="6">
    <location>
        <begin position="107"/>
        <end position="125"/>
    </location>
</feature>
<feature type="transmembrane region" description="Helical" evidence="6">
    <location>
        <begin position="334"/>
        <end position="358"/>
    </location>
</feature>
<dbReference type="SUPFAM" id="SSF103473">
    <property type="entry name" value="MFS general substrate transporter"/>
    <property type="match status" value="1"/>
</dbReference>
<feature type="transmembrane region" description="Helical" evidence="6">
    <location>
        <begin position="12"/>
        <end position="39"/>
    </location>
</feature>
<feature type="transmembrane region" description="Helical" evidence="6">
    <location>
        <begin position="78"/>
        <end position="101"/>
    </location>
</feature>
<sequence>MSERSPRPARKEIILLTIAAILVVGQTYIVISLFAPMAVDFARPAASLAVTVTVFGIPYAFAGLLAGPLADVWGAKKVIVLSLVASALTTLIVAVAPGFAMLILLRALQGFTAGFFAAPVFTYIARDLHEEVRAFATTAIQAGALASAVLMQLFGQVIEVRLGWRFAFFIPAPVILGLALAAERLLARSSGAAERHVGKALLALPDLLLQWRLLALYGAALTLLGGFVAVLSGLSLYGPQDLRADPTRLFLVRASALPVMLAVPFLVLRLGRLSLRARIFSGLGLSALSLAVTALAAEQTWALAGGLAACVAGILIAAPAIVQGVAQAAPESSGAAVSIYAFTIFLGASLGPQFAALLAPTGMVGLLLSVATLLAVGSLFGVIGAKTTKQS</sequence>
<evidence type="ECO:0000256" key="3">
    <source>
        <dbReference type="ARBA" id="ARBA00022692"/>
    </source>
</evidence>